<keyword evidence="7 11" id="KW-0067">ATP-binding</keyword>
<dbReference type="EC" id="6.1.1.21" evidence="11"/>
<name>A0A0C1U463_9CLOT</name>
<dbReference type="PANTHER" id="PTHR43707">
    <property type="entry name" value="HISTIDYL-TRNA SYNTHETASE"/>
    <property type="match status" value="1"/>
</dbReference>
<dbReference type="GO" id="GO:0140096">
    <property type="term" value="F:catalytic activity, acting on a protein"/>
    <property type="evidence" value="ECO:0007669"/>
    <property type="project" value="UniProtKB-ARBA"/>
</dbReference>
<feature type="domain" description="Aminoacyl-transfer RNA synthetases class-II family profile" evidence="13">
    <location>
        <begin position="1"/>
        <end position="318"/>
    </location>
</feature>
<evidence type="ECO:0000313" key="15">
    <source>
        <dbReference type="Proteomes" id="UP000031366"/>
    </source>
</evidence>
<dbReference type="InterPro" id="IPR006195">
    <property type="entry name" value="aa-tRNA-synth_II"/>
</dbReference>
<evidence type="ECO:0000256" key="3">
    <source>
        <dbReference type="ARBA" id="ARBA00011738"/>
    </source>
</evidence>
<dbReference type="PANTHER" id="PTHR43707:SF1">
    <property type="entry name" value="HISTIDINE--TRNA LIGASE, MITOCHONDRIAL-RELATED"/>
    <property type="match status" value="1"/>
</dbReference>
<dbReference type="HAMAP" id="MF_00127">
    <property type="entry name" value="His_tRNA_synth"/>
    <property type="match status" value="1"/>
</dbReference>
<dbReference type="Gene3D" id="3.40.50.800">
    <property type="entry name" value="Anticodon-binding domain"/>
    <property type="match status" value="1"/>
</dbReference>
<keyword evidence="8 11" id="KW-0648">Protein biosynthesis</keyword>
<keyword evidence="4 11" id="KW-0963">Cytoplasm</keyword>
<dbReference type="Pfam" id="PF13393">
    <property type="entry name" value="tRNA-synt_His"/>
    <property type="match status" value="1"/>
</dbReference>
<evidence type="ECO:0000256" key="1">
    <source>
        <dbReference type="ARBA" id="ARBA00004496"/>
    </source>
</evidence>
<evidence type="ECO:0000256" key="5">
    <source>
        <dbReference type="ARBA" id="ARBA00022598"/>
    </source>
</evidence>
<comment type="subcellular location">
    <subcellularLocation>
        <location evidence="1 11">Cytoplasm</location>
    </subcellularLocation>
</comment>
<keyword evidence="9 11" id="KW-0030">Aminoacyl-tRNA synthetase</keyword>
<organism evidence="14 15">
    <name type="scientific">Clostridium argentinense CDC 2741</name>
    <dbReference type="NCBI Taxonomy" id="1418104"/>
    <lineage>
        <taxon>Bacteria</taxon>
        <taxon>Bacillati</taxon>
        <taxon>Bacillota</taxon>
        <taxon>Clostridia</taxon>
        <taxon>Eubacteriales</taxon>
        <taxon>Clostridiaceae</taxon>
        <taxon>Clostridium</taxon>
    </lineage>
</organism>
<evidence type="ECO:0000313" key="14">
    <source>
        <dbReference type="EMBL" id="KIE47584.1"/>
    </source>
</evidence>
<gene>
    <name evidence="11 14" type="primary">hisS</name>
    <name evidence="14" type="ORF">U732_2989</name>
</gene>
<evidence type="ECO:0000259" key="13">
    <source>
        <dbReference type="PROSITE" id="PS50862"/>
    </source>
</evidence>
<evidence type="ECO:0000256" key="9">
    <source>
        <dbReference type="ARBA" id="ARBA00023146"/>
    </source>
</evidence>
<dbReference type="GO" id="GO:0005737">
    <property type="term" value="C:cytoplasm"/>
    <property type="evidence" value="ECO:0007669"/>
    <property type="project" value="UniProtKB-SubCell"/>
</dbReference>
<dbReference type="PROSITE" id="PS50862">
    <property type="entry name" value="AA_TRNA_LIGASE_II"/>
    <property type="match status" value="1"/>
</dbReference>
<keyword evidence="15" id="KW-1185">Reference proteome</keyword>
<feature type="binding site" evidence="12">
    <location>
        <position position="126"/>
    </location>
    <ligand>
        <name>L-histidine</name>
        <dbReference type="ChEBI" id="CHEBI:57595"/>
    </ligand>
</feature>
<dbReference type="InterPro" id="IPR033656">
    <property type="entry name" value="HisRS_anticodon"/>
</dbReference>
<evidence type="ECO:0000256" key="2">
    <source>
        <dbReference type="ARBA" id="ARBA00008226"/>
    </source>
</evidence>
<dbReference type="InterPro" id="IPR004154">
    <property type="entry name" value="Anticodon-bd"/>
</dbReference>
<feature type="binding site" evidence="12">
    <location>
        <position position="112"/>
    </location>
    <ligand>
        <name>L-histidine</name>
        <dbReference type="ChEBI" id="CHEBI:57595"/>
    </ligand>
</feature>
<evidence type="ECO:0000256" key="10">
    <source>
        <dbReference type="ARBA" id="ARBA00047639"/>
    </source>
</evidence>
<keyword evidence="6 11" id="KW-0547">Nucleotide-binding</keyword>
<dbReference type="SUPFAM" id="SSF55681">
    <property type="entry name" value="Class II aaRS and biotin synthetases"/>
    <property type="match status" value="1"/>
</dbReference>
<comment type="similarity">
    <text evidence="2 11">Belongs to the class-II aminoacyl-tRNA synthetase family.</text>
</comment>
<comment type="subunit">
    <text evidence="3 11">Homodimer.</text>
</comment>
<keyword evidence="5 11" id="KW-0436">Ligase</keyword>
<feature type="binding site" evidence="12">
    <location>
        <begin position="261"/>
        <end position="262"/>
    </location>
    <ligand>
        <name>L-histidine</name>
        <dbReference type="ChEBI" id="CHEBI:57595"/>
    </ligand>
</feature>
<feature type="binding site" evidence="12">
    <location>
        <position position="257"/>
    </location>
    <ligand>
        <name>L-histidine</name>
        <dbReference type="ChEBI" id="CHEBI:57595"/>
    </ligand>
</feature>
<dbReference type="CDD" id="cd00773">
    <property type="entry name" value="HisRS-like_core"/>
    <property type="match status" value="1"/>
</dbReference>
<evidence type="ECO:0000256" key="11">
    <source>
        <dbReference type="HAMAP-Rule" id="MF_00127"/>
    </source>
</evidence>
<dbReference type="InterPro" id="IPR015807">
    <property type="entry name" value="His-tRNA-ligase"/>
</dbReference>
<dbReference type="EMBL" id="AYSO01000014">
    <property type="protein sequence ID" value="KIE47584.1"/>
    <property type="molecule type" value="Genomic_DNA"/>
</dbReference>
<dbReference type="InterPro" id="IPR004516">
    <property type="entry name" value="HisRS/HisZ"/>
</dbReference>
<dbReference type="Gene3D" id="3.30.930.10">
    <property type="entry name" value="Bira Bifunctional Protein, Domain 2"/>
    <property type="match status" value="1"/>
</dbReference>
<evidence type="ECO:0000256" key="4">
    <source>
        <dbReference type="ARBA" id="ARBA00022490"/>
    </source>
</evidence>
<feature type="binding site" evidence="12">
    <location>
        <position position="130"/>
    </location>
    <ligand>
        <name>L-histidine</name>
        <dbReference type="ChEBI" id="CHEBI:57595"/>
    </ligand>
</feature>
<dbReference type="SUPFAM" id="SSF52954">
    <property type="entry name" value="Class II aaRS ABD-related"/>
    <property type="match status" value="1"/>
</dbReference>
<dbReference type="OrthoDB" id="9800814at2"/>
<dbReference type="NCBIfam" id="TIGR00442">
    <property type="entry name" value="hisS"/>
    <property type="match status" value="1"/>
</dbReference>
<dbReference type="GO" id="GO:0005524">
    <property type="term" value="F:ATP binding"/>
    <property type="evidence" value="ECO:0007669"/>
    <property type="project" value="UniProtKB-UniRule"/>
</dbReference>
<evidence type="ECO:0000256" key="6">
    <source>
        <dbReference type="ARBA" id="ARBA00022741"/>
    </source>
</evidence>
<dbReference type="Pfam" id="PF03129">
    <property type="entry name" value="HGTP_anticodon"/>
    <property type="match status" value="1"/>
</dbReference>
<dbReference type="InterPro" id="IPR036621">
    <property type="entry name" value="Anticodon-bd_dom_sf"/>
</dbReference>
<dbReference type="InterPro" id="IPR041715">
    <property type="entry name" value="HisRS-like_core"/>
</dbReference>
<evidence type="ECO:0000256" key="7">
    <source>
        <dbReference type="ARBA" id="ARBA00022840"/>
    </source>
</evidence>
<evidence type="ECO:0000256" key="12">
    <source>
        <dbReference type="PIRSR" id="PIRSR001549-1"/>
    </source>
</evidence>
<dbReference type="GO" id="GO:0006427">
    <property type="term" value="P:histidyl-tRNA aminoacylation"/>
    <property type="evidence" value="ECO:0007669"/>
    <property type="project" value="UniProtKB-UniRule"/>
</dbReference>
<dbReference type="RefSeq" id="WP_039631352.1">
    <property type="nucleotide sequence ID" value="NZ_AYSO01000014.1"/>
</dbReference>
<dbReference type="GO" id="GO:0004821">
    <property type="term" value="F:histidine-tRNA ligase activity"/>
    <property type="evidence" value="ECO:0007669"/>
    <property type="project" value="UniProtKB-UniRule"/>
</dbReference>
<dbReference type="FunFam" id="3.30.930.10:FF:000005">
    <property type="entry name" value="Histidine--tRNA ligase"/>
    <property type="match status" value="1"/>
</dbReference>
<feature type="binding site" evidence="12">
    <location>
        <begin position="81"/>
        <end position="83"/>
    </location>
    <ligand>
        <name>L-histidine</name>
        <dbReference type="ChEBI" id="CHEBI:57595"/>
    </ligand>
</feature>
<protein>
    <recommendedName>
        <fullName evidence="11">Histidine--tRNA ligase</fullName>
        <ecNumber evidence="11">6.1.1.21</ecNumber>
    </recommendedName>
    <alternativeName>
        <fullName evidence="11">Histidyl-tRNA synthetase</fullName>
        <shortName evidence="11">HisRS</shortName>
    </alternativeName>
</protein>
<sequence>MDLKAPKGTKDLLPNEVYKWHYIENLMRNIASNYGCREIRTPMFENTELFKRGVGETTDIVQKEMYTFEDKGGRSITLKPEGTAPTVRAFVENSLYSDTQPTKMFYFTPAFRYEKMQKGRLREHHQFGVEVFGAKEASVDAEVISIIMDVYKHFGITGLELNINSLGCPECRKKYNEALKIFLEEKKEELCTTCNTRLEKNPLRILDCKVDKCKEVVSDAPIILDFICEECSEHFERLKDYLTAMGIEYKVNPQVVRGLDYYSKTIFEVMDNGFTLCGGGRYDYLISEVGGPEMPAVGFGMGIERLLLTLEEKGIDIPKPNYMDIYIGSMGNEGKLEAVRLIHKLRQQGLKCDCDHLERSVKAQMKYANKISANFTGILGEDEVKNRSFKLKNMSDGAQFEVSLDKIEEIIKIVNNN</sequence>
<dbReference type="PIRSF" id="PIRSF001549">
    <property type="entry name" value="His-tRNA_synth"/>
    <property type="match status" value="1"/>
</dbReference>
<dbReference type="InterPro" id="IPR045864">
    <property type="entry name" value="aa-tRNA-synth_II/BPL/LPL"/>
</dbReference>
<accession>A0A0C1U463</accession>
<reference evidence="14 15" key="1">
    <citation type="journal article" date="2015" name="Infect. Genet. Evol.">
        <title>Genomic sequences of six botulinum neurotoxin-producing strains representing three clostridial species illustrate the mobility and diversity of botulinum neurotoxin genes.</title>
        <authorList>
            <person name="Smith T.J."/>
            <person name="Hill K.K."/>
            <person name="Xie G."/>
            <person name="Foley B.T."/>
            <person name="Williamson C.H."/>
            <person name="Foster J.T."/>
            <person name="Johnson S.L."/>
            <person name="Chertkov O."/>
            <person name="Teshima H."/>
            <person name="Gibbons H.S."/>
            <person name="Johnsky L.A."/>
            <person name="Karavis M.A."/>
            <person name="Smith L.A."/>
        </authorList>
    </citation>
    <scope>NUCLEOTIDE SEQUENCE [LARGE SCALE GENOMIC DNA]</scope>
    <source>
        <strain evidence="14 15">CDC 2741</strain>
    </source>
</reference>
<dbReference type="CDD" id="cd00859">
    <property type="entry name" value="HisRS_anticodon"/>
    <property type="match status" value="1"/>
</dbReference>
<dbReference type="GO" id="GO:0016740">
    <property type="term" value="F:transferase activity"/>
    <property type="evidence" value="ECO:0007669"/>
    <property type="project" value="UniProtKB-ARBA"/>
</dbReference>
<comment type="caution">
    <text evidence="14">The sequence shown here is derived from an EMBL/GenBank/DDBJ whole genome shotgun (WGS) entry which is preliminary data.</text>
</comment>
<comment type="catalytic activity">
    <reaction evidence="10 11">
        <text>tRNA(His) + L-histidine + ATP = L-histidyl-tRNA(His) + AMP + diphosphate + H(+)</text>
        <dbReference type="Rhea" id="RHEA:17313"/>
        <dbReference type="Rhea" id="RHEA-COMP:9665"/>
        <dbReference type="Rhea" id="RHEA-COMP:9689"/>
        <dbReference type="ChEBI" id="CHEBI:15378"/>
        <dbReference type="ChEBI" id="CHEBI:30616"/>
        <dbReference type="ChEBI" id="CHEBI:33019"/>
        <dbReference type="ChEBI" id="CHEBI:57595"/>
        <dbReference type="ChEBI" id="CHEBI:78442"/>
        <dbReference type="ChEBI" id="CHEBI:78527"/>
        <dbReference type="ChEBI" id="CHEBI:456215"/>
        <dbReference type="EC" id="6.1.1.21"/>
    </reaction>
</comment>
<evidence type="ECO:0000256" key="8">
    <source>
        <dbReference type="ARBA" id="ARBA00022917"/>
    </source>
</evidence>
<dbReference type="AlphaFoldDB" id="A0A0C1U463"/>
<dbReference type="STRING" id="29341.RSJ17_08635"/>
<dbReference type="Proteomes" id="UP000031366">
    <property type="component" value="Unassembled WGS sequence"/>
</dbReference>
<proteinExistence type="inferred from homology"/>